<dbReference type="RefSeq" id="WP_230549392.1">
    <property type="nucleotide sequence ID" value="NZ_JAJISD010000001.1"/>
</dbReference>
<feature type="transmembrane region" description="Helical" evidence="1">
    <location>
        <begin position="249"/>
        <end position="277"/>
    </location>
</feature>
<keyword evidence="1" id="KW-0812">Transmembrane</keyword>
<comment type="caution">
    <text evidence="2">The sequence shown here is derived from an EMBL/GenBank/DDBJ whole genome shotgun (WGS) entry which is preliminary data.</text>
</comment>
<dbReference type="Pfam" id="PF09955">
    <property type="entry name" value="DUF2189"/>
    <property type="match status" value="1"/>
</dbReference>
<feature type="transmembrane region" description="Helical" evidence="1">
    <location>
        <begin position="97"/>
        <end position="118"/>
    </location>
</feature>
<evidence type="ECO:0000256" key="1">
    <source>
        <dbReference type="SAM" id="Phobius"/>
    </source>
</evidence>
<accession>A0ABS8KQ61</accession>
<keyword evidence="1" id="KW-1133">Transmembrane helix</keyword>
<reference evidence="2 3" key="1">
    <citation type="submission" date="2021-11" db="EMBL/GenBank/DDBJ databases">
        <authorList>
            <person name="Lee D.-H."/>
            <person name="Kim S.-B."/>
        </authorList>
    </citation>
    <scope>NUCLEOTIDE SEQUENCE [LARGE SCALE GENOMIC DNA]</scope>
    <source>
        <strain evidence="2 3">KCTC 52223</strain>
    </source>
</reference>
<evidence type="ECO:0000313" key="3">
    <source>
        <dbReference type="Proteomes" id="UP001198862"/>
    </source>
</evidence>
<keyword evidence="3" id="KW-1185">Reference proteome</keyword>
<evidence type="ECO:0000313" key="2">
    <source>
        <dbReference type="EMBL" id="MCC8428196.1"/>
    </source>
</evidence>
<name>A0ABS8KQ61_9HYPH</name>
<dbReference type="EMBL" id="JAJISD010000001">
    <property type="protein sequence ID" value="MCC8428196.1"/>
    <property type="molecule type" value="Genomic_DNA"/>
</dbReference>
<dbReference type="Proteomes" id="UP001198862">
    <property type="component" value="Unassembled WGS sequence"/>
</dbReference>
<dbReference type="InterPro" id="IPR018692">
    <property type="entry name" value="DUF2189"/>
</dbReference>
<organism evidence="2 3">
    <name type="scientific">Reyranella aquatilis</name>
    <dbReference type="NCBI Taxonomy" id="2035356"/>
    <lineage>
        <taxon>Bacteria</taxon>
        <taxon>Pseudomonadati</taxon>
        <taxon>Pseudomonadota</taxon>
        <taxon>Alphaproteobacteria</taxon>
        <taxon>Hyphomicrobiales</taxon>
        <taxon>Reyranellaceae</taxon>
        <taxon>Reyranella</taxon>
    </lineage>
</organism>
<proteinExistence type="predicted"/>
<sequence length="290" mass="30809">MAMQNHVRNPLEWGWDHLKQTSQAVGSAATSMEGAWEGRVVAPPAVRRITSADIGDALAKGVRDFGACRSDVMMLCLLYPIAGLAISRMAFDYGMLALVFPLIAGFALIAPLFGLGLYEISRRRERGRETHWTDAFAVARSPNIGSIMVMGLILLAIFGLWLFAANLLYTVTLGPDAPVSAQAFARDALTTSQGLTMTIVGIGVGFLFALVVLVIGVVSLPMLLDRTVGVGTAIATSVRAVRMNPGPMAMWGMIVAAGLAIGALPLLIGLAIALPVLGHATWHLYRKVVV</sequence>
<protein>
    <submittedName>
        <fullName evidence="2">DUF2189 domain-containing protein</fullName>
    </submittedName>
</protein>
<feature type="transmembrane region" description="Helical" evidence="1">
    <location>
        <begin position="199"/>
        <end position="224"/>
    </location>
</feature>
<feature type="transmembrane region" description="Helical" evidence="1">
    <location>
        <begin position="72"/>
        <end position="91"/>
    </location>
</feature>
<feature type="transmembrane region" description="Helical" evidence="1">
    <location>
        <begin position="147"/>
        <end position="169"/>
    </location>
</feature>
<keyword evidence="1" id="KW-0472">Membrane</keyword>
<gene>
    <name evidence="2" type="ORF">LJ725_04415</name>
</gene>